<keyword evidence="3" id="KW-1185">Reference proteome</keyword>
<evidence type="ECO:0000256" key="1">
    <source>
        <dbReference type="SAM" id="Coils"/>
    </source>
</evidence>
<keyword evidence="1" id="KW-0175">Coiled coil</keyword>
<organism evidence="2 3">
    <name type="scientific">Persephonella hydrogeniphila</name>
    <dbReference type="NCBI Taxonomy" id="198703"/>
    <lineage>
        <taxon>Bacteria</taxon>
        <taxon>Pseudomonadati</taxon>
        <taxon>Aquificota</taxon>
        <taxon>Aquificia</taxon>
        <taxon>Aquificales</taxon>
        <taxon>Hydrogenothermaceae</taxon>
        <taxon>Persephonella</taxon>
    </lineage>
</organism>
<reference evidence="3" key="1">
    <citation type="submission" date="2017-09" db="EMBL/GenBank/DDBJ databases">
        <authorList>
            <person name="Varghese N."/>
            <person name="Submissions S."/>
        </authorList>
    </citation>
    <scope>NUCLEOTIDE SEQUENCE [LARGE SCALE GENOMIC DNA]</scope>
    <source>
        <strain evidence="3">DSM 15103</strain>
    </source>
</reference>
<evidence type="ECO:0000313" key="2">
    <source>
        <dbReference type="EMBL" id="SNZ02164.1"/>
    </source>
</evidence>
<dbReference type="Proteomes" id="UP000219036">
    <property type="component" value="Unassembled WGS sequence"/>
</dbReference>
<name>A0A285MYA9_9AQUI</name>
<dbReference type="RefSeq" id="WP_096999248.1">
    <property type="nucleotide sequence ID" value="NZ_OBEI01000001.1"/>
</dbReference>
<gene>
    <name evidence="2" type="ORF">SAMN06265182_0035</name>
</gene>
<accession>A0A285MYA9</accession>
<proteinExistence type="predicted"/>
<dbReference type="AlphaFoldDB" id="A0A285MYA9"/>
<protein>
    <submittedName>
        <fullName evidence="2">Uncharacterized protein</fullName>
    </submittedName>
</protein>
<evidence type="ECO:0000313" key="3">
    <source>
        <dbReference type="Proteomes" id="UP000219036"/>
    </source>
</evidence>
<sequence>MRTALIFLLFITFTYGEIIVLDVPQKSSDRFTSTYNTLIKEVKNSLKNLEKKEKSLKDINALLMEYDRLLKKVSVEKILAVSRYKEYEDATINALKDLGVSAENLEKIYNLFQKAENSLVKSLDALEEFLLYKKKKFQLLKNSSFKIENGKIIFSDKQSYRAYIEITKNIKKAFNEYQNYSKQFIQINKQIIKKVNEFAG</sequence>
<feature type="coiled-coil region" evidence="1">
    <location>
        <begin position="32"/>
        <end position="69"/>
    </location>
</feature>
<dbReference type="EMBL" id="OBEI01000001">
    <property type="protein sequence ID" value="SNZ02164.1"/>
    <property type="molecule type" value="Genomic_DNA"/>
</dbReference>